<gene>
    <name evidence="8" type="ORF">S01H1_74708</name>
</gene>
<reference evidence="8" key="1">
    <citation type="journal article" date="2014" name="Front. Microbiol.">
        <title>High frequency of phylogenetically diverse reductive dehalogenase-homologous genes in deep subseafloor sedimentary metagenomes.</title>
        <authorList>
            <person name="Kawai M."/>
            <person name="Futagami T."/>
            <person name="Toyoda A."/>
            <person name="Takaki Y."/>
            <person name="Nishi S."/>
            <person name="Hori S."/>
            <person name="Arai W."/>
            <person name="Tsubouchi T."/>
            <person name="Morono Y."/>
            <person name="Uchiyama I."/>
            <person name="Ito T."/>
            <person name="Fujiyama A."/>
            <person name="Inagaki F."/>
            <person name="Takami H."/>
        </authorList>
    </citation>
    <scope>NUCLEOTIDE SEQUENCE</scope>
    <source>
        <strain evidence="8">Expedition CK06-06</strain>
    </source>
</reference>
<feature type="transmembrane region" description="Helical" evidence="7">
    <location>
        <begin position="99"/>
        <end position="119"/>
    </location>
</feature>
<proteinExistence type="predicted"/>
<comment type="subcellular location">
    <subcellularLocation>
        <location evidence="1">Endomembrane system</location>
        <topology evidence="1">Multi-pass membrane protein</topology>
    </subcellularLocation>
</comment>
<feature type="transmembrane region" description="Helical" evidence="7">
    <location>
        <begin position="71"/>
        <end position="92"/>
    </location>
</feature>
<evidence type="ECO:0000256" key="3">
    <source>
        <dbReference type="ARBA" id="ARBA00022692"/>
    </source>
</evidence>
<name>X0XQW0_9ZZZZ</name>
<dbReference type="PANTHER" id="PTHR30335:SF0">
    <property type="entry name" value="ION-TRANSLOCATING OXIDOREDUCTASE COMPLEX SUBUNIT A"/>
    <property type="match status" value="1"/>
</dbReference>
<keyword evidence="6 7" id="KW-0472">Membrane</keyword>
<keyword evidence="5 7" id="KW-1133">Transmembrane helix</keyword>
<comment type="caution">
    <text evidence="8">The sequence shown here is derived from an EMBL/GenBank/DDBJ whole genome shotgun (WGS) entry which is preliminary data.</text>
</comment>
<feature type="transmembrane region" description="Helical" evidence="7">
    <location>
        <begin position="6"/>
        <end position="23"/>
    </location>
</feature>
<dbReference type="InterPro" id="IPR050133">
    <property type="entry name" value="NqrDE/RnfAE_oxidrdctase"/>
</dbReference>
<feature type="non-terminal residue" evidence="8">
    <location>
        <position position="120"/>
    </location>
</feature>
<accession>X0XQW0</accession>
<evidence type="ECO:0008006" key="9">
    <source>
        <dbReference type="Google" id="ProtNLM"/>
    </source>
</evidence>
<evidence type="ECO:0000256" key="4">
    <source>
        <dbReference type="ARBA" id="ARBA00022967"/>
    </source>
</evidence>
<feature type="transmembrane region" description="Helical" evidence="7">
    <location>
        <begin position="44"/>
        <end position="65"/>
    </location>
</feature>
<evidence type="ECO:0000256" key="2">
    <source>
        <dbReference type="ARBA" id="ARBA00022448"/>
    </source>
</evidence>
<keyword evidence="2" id="KW-0813">Transport</keyword>
<dbReference type="GO" id="GO:0005886">
    <property type="term" value="C:plasma membrane"/>
    <property type="evidence" value="ECO:0007669"/>
    <property type="project" value="TreeGrafter"/>
</dbReference>
<dbReference type="AlphaFoldDB" id="X0XQW0"/>
<dbReference type="EMBL" id="BARS01049997">
    <property type="protein sequence ID" value="GAG39023.1"/>
    <property type="molecule type" value="Genomic_DNA"/>
</dbReference>
<dbReference type="PANTHER" id="PTHR30335">
    <property type="entry name" value="INTEGRAL MEMBRANE PROTEIN OF SOXR-REDUCING COMPLEX"/>
    <property type="match status" value="1"/>
</dbReference>
<dbReference type="Pfam" id="PF02508">
    <property type="entry name" value="Rnf-Nqr"/>
    <property type="match status" value="1"/>
</dbReference>
<organism evidence="8">
    <name type="scientific">marine sediment metagenome</name>
    <dbReference type="NCBI Taxonomy" id="412755"/>
    <lineage>
        <taxon>unclassified sequences</taxon>
        <taxon>metagenomes</taxon>
        <taxon>ecological metagenomes</taxon>
    </lineage>
</organism>
<protein>
    <recommendedName>
        <fullName evidence="9">Electron transport complex subunit RsxA</fullName>
    </recommendedName>
</protein>
<evidence type="ECO:0000313" key="8">
    <source>
        <dbReference type="EMBL" id="GAG39023.1"/>
    </source>
</evidence>
<dbReference type="InterPro" id="IPR003667">
    <property type="entry name" value="NqrDE/RnfAE"/>
</dbReference>
<evidence type="ECO:0000256" key="1">
    <source>
        <dbReference type="ARBA" id="ARBA00004127"/>
    </source>
</evidence>
<keyword evidence="3 7" id="KW-0812">Transmembrane</keyword>
<sequence length="120" mass="13127">MGEFILLMVSAILVNNILLIRFLGNCPFLGVSKSMDTATGMGMAVIFVLTLAGMITWLVHHYILVPLSLEYLRTIAFILVIATLVQFVEMVIQKTAPPLYEALGIYLPLITTNCAVLGVV</sequence>
<evidence type="ECO:0000256" key="5">
    <source>
        <dbReference type="ARBA" id="ARBA00022989"/>
    </source>
</evidence>
<evidence type="ECO:0000256" key="7">
    <source>
        <dbReference type="SAM" id="Phobius"/>
    </source>
</evidence>
<keyword evidence="4" id="KW-1278">Translocase</keyword>
<evidence type="ECO:0000256" key="6">
    <source>
        <dbReference type="ARBA" id="ARBA00023136"/>
    </source>
</evidence>
<dbReference type="GO" id="GO:0012505">
    <property type="term" value="C:endomembrane system"/>
    <property type="evidence" value="ECO:0007669"/>
    <property type="project" value="UniProtKB-SubCell"/>
</dbReference>